<dbReference type="EMBL" id="CAJVPT010054037">
    <property type="protein sequence ID" value="CAG8752636.1"/>
    <property type="molecule type" value="Genomic_DNA"/>
</dbReference>
<sequence>MLGTKLCPSGGIINVADDCVRGYWTAILPATVVVFNLVRSTVRRLPAKAQPLHSTLTNFLPLDEAVLLIKSSEKTDDTKPIADPVPEDAAVAEDSTDEDEGPVEIDEGAASEEYDFLHAKRTSKWKRWFLAVPAMVELAFWI</sequence>
<proteinExistence type="predicted"/>
<evidence type="ECO:0000313" key="2">
    <source>
        <dbReference type="Proteomes" id="UP000789525"/>
    </source>
</evidence>
<gene>
    <name evidence="1" type="ORF">ACOLOM_LOCUS12779</name>
</gene>
<reference evidence="1" key="1">
    <citation type="submission" date="2021-06" db="EMBL/GenBank/DDBJ databases">
        <authorList>
            <person name="Kallberg Y."/>
            <person name="Tangrot J."/>
            <person name="Rosling A."/>
        </authorList>
    </citation>
    <scope>NUCLEOTIDE SEQUENCE</scope>
    <source>
        <strain evidence="1">CL356</strain>
    </source>
</reference>
<name>A0ACA9QIC9_9GLOM</name>
<dbReference type="Proteomes" id="UP000789525">
    <property type="component" value="Unassembled WGS sequence"/>
</dbReference>
<evidence type="ECO:0000313" key="1">
    <source>
        <dbReference type="EMBL" id="CAG8752636.1"/>
    </source>
</evidence>
<keyword evidence="2" id="KW-1185">Reference proteome</keyword>
<protein>
    <submittedName>
        <fullName evidence="1">4892_t:CDS:1</fullName>
    </submittedName>
</protein>
<accession>A0ACA9QIC9</accession>
<organism evidence="1 2">
    <name type="scientific">Acaulospora colombiana</name>
    <dbReference type="NCBI Taxonomy" id="27376"/>
    <lineage>
        <taxon>Eukaryota</taxon>
        <taxon>Fungi</taxon>
        <taxon>Fungi incertae sedis</taxon>
        <taxon>Mucoromycota</taxon>
        <taxon>Glomeromycotina</taxon>
        <taxon>Glomeromycetes</taxon>
        <taxon>Diversisporales</taxon>
        <taxon>Acaulosporaceae</taxon>
        <taxon>Acaulospora</taxon>
    </lineage>
</organism>
<feature type="non-terminal residue" evidence="1">
    <location>
        <position position="142"/>
    </location>
</feature>
<comment type="caution">
    <text evidence="1">The sequence shown here is derived from an EMBL/GenBank/DDBJ whole genome shotgun (WGS) entry which is preliminary data.</text>
</comment>